<sequence length="122" mass="12223">MTLLLIALAGGAGAATRFVVDGVVRSWARTALPLGTIFINFSGSLLMGILAGLVMSHQAPESLQLILGTGFLGGYTTFSTASLETVRLVQSGRTGLALLNGVGTMAACVGAAAAGVGLVLLF</sequence>
<comment type="activity regulation">
    <text evidence="13">Na(+) is not transported, but it plays an essential structural role and its presence is essential for fluoride channel function.</text>
</comment>
<evidence type="ECO:0000313" key="14">
    <source>
        <dbReference type="EMBL" id="MDP9903328.1"/>
    </source>
</evidence>
<keyword evidence="13" id="KW-0915">Sodium</keyword>
<dbReference type="AlphaFoldDB" id="A0AAW8DA21"/>
<keyword evidence="8 13" id="KW-0472">Membrane</keyword>
<dbReference type="RefSeq" id="WP_306958924.1">
    <property type="nucleotide sequence ID" value="NZ_JAUSRG010000001.1"/>
</dbReference>
<evidence type="ECO:0000256" key="7">
    <source>
        <dbReference type="ARBA" id="ARBA00023065"/>
    </source>
</evidence>
<dbReference type="Proteomes" id="UP001230951">
    <property type="component" value="Unassembled WGS sequence"/>
</dbReference>
<dbReference type="Pfam" id="PF02537">
    <property type="entry name" value="CRCB"/>
    <property type="match status" value="1"/>
</dbReference>
<comment type="catalytic activity">
    <reaction evidence="11">
        <text>fluoride(in) = fluoride(out)</text>
        <dbReference type="Rhea" id="RHEA:76159"/>
        <dbReference type="ChEBI" id="CHEBI:17051"/>
    </reaction>
    <physiologicalReaction direction="left-to-right" evidence="11">
        <dbReference type="Rhea" id="RHEA:76160"/>
    </physiologicalReaction>
</comment>
<evidence type="ECO:0000256" key="2">
    <source>
        <dbReference type="ARBA" id="ARBA00022448"/>
    </source>
</evidence>
<protein>
    <recommendedName>
        <fullName evidence="13">Fluoride-specific ion channel FluC</fullName>
    </recommendedName>
</protein>
<feature type="binding site" evidence="13">
    <location>
        <position position="73"/>
    </location>
    <ligand>
        <name>Na(+)</name>
        <dbReference type="ChEBI" id="CHEBI:29101"/>
        <note>structural</note>
    </ligand>
</feature>
<evidence type="ECO:0000313" key="17">
    <source>
        <dbReference type="Proteomes" id="UP001242995"/>
    </source>
</evidence>
<comment type="function">
    <text evidence="12 13">Fluoride-specific ion channel. Important for reducing fluoride concentration in the cell, thus reducing its toxicity.</text>
</comment>
<evidence type="ECO:0000256" key="12">
    <source>
        <dbReference type="ARBA" id="ARBA00049940"/>
    </source>
</evidence>
<comment type="subcellular location">
    <subcellularLocation>
        <location evidence="1 13">Cell membrane</location>
        <topology evidence="1 13">Multi-pass membrane protein</topology>
    </subcellularLocation>
</comment>
<evidence type="ECO:0000256" key="13">
    <source>
        <dbReference type="HAMAP-Rule" id="MF_00454"/>
    </source>
</evidence>
<keyword evidence="5 13" id="KW-0479">Metal-binding</keyword>
<evidence type="ECO:0000256" key="5">
    <source>
        <dbReference type="ARBA" id="ARBA00022723"/>
    </source>
</evidence>
<evidence type="ECO:0000256" key="3">
    <source>
        <dbReference type="ARBA" id="ARBA00022475"/>
    </source>
</evidence>
<dbReference type="EMBL" id="JAUSTF010000002">
    <property type="protein sequence ID" value="MDQ0180019.1"/>
    <property type="molecule type" value="Genomic_DNA"/>
</dbReference>
<feature type="transmembrane region" description="Helical" evidence="13">
    <location>
        <begin position="95"/>
        <end position="121"/>
    </location>
</feature>
<evidence type="ECO:0000256" key="4">
    <source>
        <dbReference type="ARBA" id="ARBA00022692"/>
    </source>
</evidence>
<dbReference type="GO" id="GO:0046872">
    <property type="term" value="F:metal ion binding"/>
    <property type="evidence" value="ECO:0007669"/>
    <property type="project" value="UniProtKB-KW"/>
</dbReference>
<dbReference type="PANTHER" id="PTHR28259">
    <property type="entry name" value="FLUORIDE EXPORT PROTEIN 1-RELATED"/>
    <property type="match status" value="1"/>
</dbReference>
<reference evidence="14 16" key="1">
    <citation type="submission" date="2023-07" db="EMBL/GenBank/DDBJ databases">
        <title>Sorghum-associated microbial communities from plants grown in Nebraska, USA.</title>
        <authorList>
            <person name="Schachtman D."/>
        </authorList>
    </citation>
    <scope>NUCLEOTIDE SEQUENCE</scope>
    <source>
        <strain evidence="14">DS1006</strain>
        <strain evidence="15 16">DS1016</strain>
    </source>
</reference>
<evidence type="ECO:0000256" key="9">
    <source>
        <dbReference type="ARBA" id="ARBA00023303"/>
    </source>
</evidence>
<accession>A0AAW8DA21</accession>
<evidence type="ECO:0000256" key="8">
    <source>
        <dbReference type="ARBA" id="ARBA00023136"/>
    </source>
</evidence>
<dbReference type="HAMAP" id="MF_00454">
    <property type="entry name" value="FluC"/>
    <property type="match status" value="1"/>
</dbReference>
<name>A0AAW8DA21_9MICC</name>
<evidence type="ECO:0000256" key="1">
    <source>
        <dbReference type="ARBA" id="ARBA00004651"/>
    </source>
</evidence>
<dbReference type="EMBL" id="JAUSRG010000001">
    <property type="protein sequence ID" value="MDP9903328.1"/>
    <property type="molecule type" value="Genomic_DNA"/>
</dbReference>
<evidence type="ECO:0000256" key="10">
    <source>
        <dbReference type="ARBA" id="ARBA00035120"/>
    </source>
</evidence>
<evidence type="ECO:0000256" key="6">
    <source>
        <dbReference type="ARBA" id="ARBA00022989"/>
    </source>
</evidence>
<evidence type="ECO:0000313" key="16">
    <source>
        <dbReference type="Proteomes" id="UP001230951"/>
    </source>
</evidence>
<keyword evidence="3 13" id="KW-1003">Cell membrane</keyword>
<dbReference type="GO" id="GO:0005886">
    <property type="term" value="C:plasma membrane"/>
    <property type="evidence" value="ECO:0007669"/>
    <property type="project" value="UniProtKB-SubCell"/>
</dbReference>
<organism evidence="14 17">
    <name type="scientific">Arthrobacter bambusae</name>
    <dbReference type="NCBI Taxonomy" id="1338426"/>
    <lineage>
        <taxon>Bacteria</taxon>
        <taxon>Bacillati</taxon>
        <taxon>Actinomycetota</taxon>
        <taxon>Actinomycetes</taxon>
        <taxon>Micrococcales</taxon>
        <taxon>Micrococcaceae</taxon>
        <taxon>Arthrobacter</taxon>
    </lineage>
</organism>
<comment type="caution">
    <text evidence="14">The sequence shown here is derived from an EMBL/GenBank/DDBJ whole genome shotgun (WGS) entry which is preliminary data.</text>
</comment>
<dbReference type="Proteomes" id="UP001242995">
    <property type="component" value="Unassembled WGS sequence"/>
</dbReference>
<dbReference type="NCBIfam" id="TIGR00494">
    <property type="entry name" value="crcB"/>
    <property type="match status" value="1"/>
</dbReference>
<dbReference type="GO" id="GO:0140114">
    <property type="term" value="P:cellular detoxification of fluoride"/>
    <property type="evidence" value="ECO:0007669"/>
    <property type="project" value="UniProtKB-UniRule"/>
</dbReference>
<dbReference type="PANTHER" id="PTHR28259:SF16">
    <property type="entry name" value="FLUORIDE-SPECIFIC ION CHANNEL FLUC 2"/>
    <property type="match status" value="1"/>
</dbReference>
<proteinExistence type="inferred from homology"/>
<feature type="transmembrane region" description="Helical" evidence="13">
    <location>
        <begin position="30"/>
        <end position="53"/>
    </location>
</feature>
<evidence type="ECO:0000256" key="11">
    <source>
        <dbReference type="ARBA" id="ARBA00035585"/>
    </source>
</evidence>
<comment type="similarity">
    <text evidence="10 13">Belongs to the fluoride channel Fluc/FEX (TC 1.A.43) family.</text>
</comment>
<keyword evidence="9 13" id="KW-0407">Ion channel</keyword>
<evidence type="ECO:0000313" key="15">
    <source>
        <dbReference type="EMBL" id="MDQ0180019.1"/>
    </source>
</evidence>
<dbReference type="InterPro" id="IPR003691">
    <property type="entry name" value="FluC"/>
</dbReference>
<gene>
    <name evidence="13" type="primary">fluC</name>
    <name evidence="13" type="synonym">crcB</name>
    <name evidence="14" type="ORF">J2S90_000268</name>
    <name evidence="15" type="ORF">J2S93_001435</name>
</gene>
<keyword evidence="16" id="KW-1185">Reference proteome</keyword>
<feature type="binding site" evidence="13">
    <location>
        <position position="76"/>
    </location>
    <ligand>
        <name>Na(+)</name>
        <dbReference type="ChEBI" id="CHEBI:29101"/>
        <note>structural</note>
    </ligand>
</feature>
<keyword evidence="6 13" id="KW-1133">Transmembrane helix</keyword>
<keyword evidence="2 13" id="KW-0813">Transport</keyword>
<keyword evidence="4 13" id="KW-0812">Transmembrane</keyword>
<feature type="transmembrane region" description="Helical" evidence="13">
    <location>
        <begin position="65"/>
        <end position="83"/>
    </location>
</feature>
<dbReference type="GO" id="GO:0062054">
    <property type="term" value="F:fluoride channel activity"/>
    <property type="evidence" value="ECO:0007669"/>
    <property type="project" value="UniProtKB-UniRule"/>
</dbReference>
<keyword evidence="7 13" id="KW-0406">Ion transport</keyword>